<dbReference type="RefSeq" id="WP_094861742.1">
    <property type="nucleotide sequence ID" value="NZ_NKYE01000003.1"/>
</dbReference>
<proteinExistence type="predicted"/>
<evidence type="ECO:0000313" key="2">
    <source>
        <dbReference type="Proteomes" id="UP000242444"/>
    </source>
</evidence>
<protein>
    <submittedName>
        <fullName evidence="1">Uncharacterized protein</fullName>
    </submittedName>
</protein>
<sequence>MNGPYVADVIPDILRRSLSIVIGTLAPDSRVVTAITADGATVETVDQTTEPSRLNIPESIARPLYEALAVHYGGTADSRQLRKDYDHERVRVDKLIESVSGIATRAQGR</sequence>
<keyword evidence="2" id="KW-1185">Reference proteome</keyword>
<reference evidence="1 2" key="1">
    <citation type="submission" date="2017-07" db="EMBL/GenBank/DDBJ databases">
        <title>Amycolatopsis antarcticus sp. nov., isolated from the surface of an Antarcticus brown macroalga.</title>
        <authorList>
            <person name="Wang J."/>
            <person name="Leiva S."/>
            <person name="Huang J."/>
            <person name="Huang Y."/>
        </authorList>
    </citation>
    <scope>NUCLEOTIDE SEQUENCE [LARGE SCALE GENOMIC DNA]</scope>
    <source>
        <strain evidence="1 2">AU-G6</strain>
    </source>
</reference>
<name>A0A263D9C9_9PSEU</name>
<dbReference type="EMBL" id="NKYE01000003">
    <property type="protein sequence ID" value="OZM73985.1"/>
    <property type="molecule type" value="Genomic_DNA"/>
</dbReference>
<organism evidence="1 2">
    <name type="scientific">Amycolatopsis antarctica</name>
    <dbReference type="NCBI Taxonomy" id="1854586"/>
    <lineage>
        <taxon>Bacteria</taxon>
        <taxon>Bacillati</taxon>
        <taxon>Actinomycetota</taxon>
        <taxon>Actinomycetes</taxon>
        <taxon>Pseudonocardiales</taxon>
        <taxon>Pseudonocardiaceae</taxon>
        <taxon>Amycolatopsis</taxon>
    </lineage>
</organism>
<dbReference type="AlphaFoldDB" id="A0A263D9C9"/>
<evidence type="ECO:0000313" key="1">
    <source>
        <dbReference type="EMBL" id="OZM73985.1"/>
    </source>
</evidence>
<dbReference type="Proteomes" id="UP000242444">
    <property type="component" value="Unassembled WGS sequence"/>
</dbReference>
<comment type="caution">
    <text evidence="1">The sequence shown here is derived from an EMBL/GenBank/DDBJ whole genome shotgun (WGS) entry which is preliminary data.</text>
</comment>
<accession>A0A263D9C9</accession>
<gene>
    <name evidence="1" type="ORF">CFN78_06770</name>
</gene>
<dbReference type="OrthoDB" id="5197930at2"/>
<dbReference type="InParanoid" id="A0A263D9C9"/>